<dbReference type="Proteomes" id="UP001050691">
    <property type="component" value="Unassembled WGS sequence"/>
</dbReference>
<comment type="caution">
    <text evidence="2">The sequence shown here is derived from an EMBL/GenBank/DDBJ whole genome shotgun (WGS) entry which is preliminary data.</text>
</comment>
<accession>A0AAV5AC91</accession>
<feature type="compositionally biased region" description="Acidic residues" evidence="1">
    <location>
        <begin position="136"/>
        <end position="157"/>
    </location>
</feature>
<gene>
    <name evidence="2" type="ORF">Clacol_005047</name>
</gene>
<evidence type="ECO:0000256" key="1">
    <source>
        <dbReference type="SAM" id="MobiDB-lite"/>
    </source>
</evidence>
<sequence>MTSPLKAIPNPSLDATDLAQNGRSAQMLNAQFASVKATDTCNDSEIGCVSGSFAQCVSSKWVLQPCAEGTTCAALPLVNKVGTSITCDTQSDAIARIAATGVQGGLTGSGSDSMSSFVDNSTTSASGTNATTTDGNDGEGDDDGDDCSDDDDGEDGSDGNAGNSTLPGSPNDNGNGNGQPGTVTVTVTASPSVQSSTSDSNSNSSSTNNGNAAITATVPQITVTASNGPALAPNVSLSTAPSNPLSTTPSTSAIITASSSASSSSPTAFSFNTTITLSPASASAFLSSLEAGNPSVTVITLNQPTATSSGTMYGTSDNADSASSNPAIHLSLFTTTLVQPTSVLSLAAAAPATASPAANSADDGSSYGGYGYRVRRVGGSRF</sequence>
<evidence type="ECO:0000313" key="3">
    <source>
        <dbReference type="Proteomes" id="UP001050691"/>
    </source>
</evidence>
<keyword evidence="3" id="KW-1185">Reference proteome</keyword>
<proteinExistence type="predicted"/>
<feature type="compositionally biased region" description="Low complexity" evidence="1">
    <location>
        <begin position="119"/>
        <end position="135"/>
    </location>
</feature>
<name>A0AAV5AC91_9AGAM</name>
<protein>
    <recommendedName>
        <fullName evidence="4">Carbohydrate-binding module family 19 domain-containing protein</fullName>
    </recommendedName>
</protein>
<organism evidence="2 3">
    <name type="scientific">Clathrus columnatus</name>
    <dbReference type="NCBI Taxonomy" id="1419009"/>
    <lineage>
        <taxon>Eukaryota</taxon>
        <taxon>Fungi</taxon>
        <taxon>Dikarya</taxon>
        <taxon>Basidiomycota</taxon>
        <taxon>Agaricomycotina</taxon>
        <taxon>Agaricomycetes</taxon>
        <taxon>Phallomycetidae</taxon>
        <taxon>Phallales</taxon>
        <taxon>Clathraceae</taxon>
        <taxon>Clathrus</taxon>
    </lineage>
</organism>
<dbReference type="EMBL" id="BPWL01000005">
    <property type="protein sequence ID" value="GJJ10819.1"/>
    <property type="molecule type" value="Genomic_DNA"/>
</dbReference>
<feature type="compositionally biased region" description="Polar residues" evidence="1">
    <location>
        <begin position="109"/>
        <end position="118"/>
    </location>
</feature>
<reference evidence="2" key="1">
    <citation type="submission" date="2021-10" db="EMBL/GenBank/DDBJ databases">
        <title>De novo Genome Assembly of Clathrus columnatus (Basidiomycota, Fungi) Using Illumina and Nanopore Sequence Data.</title>
        <authorList>
            <person name="Ogiso-Tanaka E."/>
            <person name="Itagaki H."/>
            <person name="Hosoya T."/>
            <person name="Hosaka K."/>
        </authorList>
    </citation>
    <scope>NUCLEOTIDE SEQUENCE</scope>
    <source>
        <strain evidence="2">MO-923</strain>
    </source>
</reference>
<feature type="region of interest" description="Disordered" evidence="1">
    <location>
        <begin position="105"/>
        <end position="211"/>
    </location>
</feature>
<feature type="compositionally biased region" description="Low complexity" evidence="1">
    <location>
        <begin position="158"/>
        <end position="211"/>
    </location>
</feature>
<evidence type="ECO:0008006" key="4">
    <source>
        <dbReference type="Google" id="ProtNLM"/>
    </source>
</evidence>
<evidence type="ECO:0000313" key="2">
    <source>
        <dbReference type="EMBL" id="GJJ10819.1"/>
    </source>
</evidence>
<dbReference type="AlphaFoldDB" id="A0AAV5AC91"/>